<evidence type="ECO:0000256" key="6">
    <source>
        <dbReference type="SAM" id="MobiDB-lite"/>
    </source>
</evidence>
<dbReference type="NCBIfam" id="TIGR00756">
    <property type="entry name" value="PPR"/>
    <property type="match status" value="1"/>
</dbReference>
<dbReference type="Pfam" id="PF13041">
    <property type="entry name" value="PPR_2"/>
    <property type="match status" value="1"/>
</dbReference>
<dbReference type="OrthoDB" id="1908178at2759"/>
<protein>
    <recommendedName>
        <fullName evidence="9">Pentatricopeptide repeat-containing protein</fullName>
    </recommendedName>
</protein>
<evidence type="ECO:0000256" key="1">
    <source>
        <dbReference type="ARBA" id="ARBA00006192"/>
    </source>
</evidence>
<feature type="non-terminal residue" evidence="7">
    <location>
        <position position="1"/>
    </location>
</feature>
<dbReference type="Proteomes" id="UP001140094">
    <property type="component" value="Unassembled WGS sequence"/>
</dbReference>
<feature type="repeat" description="PPR" evidence="5">
    <location>
        <begin position="74"/>
        <end position="108"/>
    </location>
</feature>
<organism evidence="7 8">
    <name type="scientific">Coemansia guatemalensis</name>
    <dbReference type="NCBI Taxonomy" id="2761395"/>
    <lineage>
        <taxon>Eukaryota</taxon>
        <taxon>Fungi</taxon>
        <taxon>Fungi incertae sedis</taxon>
        <taxon>Zoopagomycota</taxon>
        <taxon>Kickxellomycotina</taxon>
        <taxon>Kickxellomycetes</taxon>
        <taxon>Kickxellales</taxon>
        <taxon>Kickxellaceae</taxon>
        <taxon>Coemansia</taxon>
    </lineage>
</organism>
<evidence type="ECO:0000256" key="5">
    <source>
        <dbReference type="PROSITE-ProRule" id="PRU00708"/>
    </source>
</evidence>
<keyword evidence="8" id="KW-1185">Reference proteome</keyword>
<reference evidence="7" key="1">
    <citation type="submission" date="2022-07" db="EMBL/GenBank/DDBJ databases">
        <title>Phylogenomic reconstructions and comparative analyses of Kickxellomycotina fungi.</title>
        <authorList>
            <person name="Reynolds N.K."/>
            <person name="Stajich J.E."/>
            <person name="Barry K."/>
            <person name="Grigoriev I.V."/>
            <person name="Crous P."/>
            <person name="Smith M.E."/>
        </authorList>
    </citation>
    <scope>NUCLEOTIDE SEQUENCE</scope>
    <source>
        <strain evidence="7">NRRL 1565</strain>
    </source>
</reference>
<comment type="function">
    <text evidence="3">Regulates mitochondrial small subunit maturation by controlling 15S rRNA 5'-end processing. Localizes to the 5' precursor of the 15S rRNA in a position that is subsequently occupied by mS47 in the mature yeast mtSSU. Uses structure and sequence-specific RNA recognition, binding to a single-stranded region of the precursor and specifically recognizing bases -6 to -1. The exchange of Ccm1 for mS47 is coupled to the irreversible removal of precursor rRNA that is accompanied by conformational changes of the mitoribosomal proteins uS5m and mS26. These conformational changes signal completion of 5'-end rRNA processing through protection of the mature 5'-end of the 15S rRNA and stabilization of mS47. The removal of the 5' precursor together with the dissociation of Ccm1 may be catalyzed by the 5'-3' exoribonuclease Pet127. Involved in the specific removal of group I introns in mitochondrial encoded transcripts.</text>
</comment>
<sequence>LIRIAAYARNIEFGEEIFQALNREAEYFGISHQHQQADDDDAQYDDGDSTESTANEERSVPHNPFPKDSQCAPNVRTYTSMITLYCNCADLDSLGKMWARMLDDGVEPNLQTYTSLITALHKVALRKRWRRLRQYSEEASAALSPEDQVDPNYDNGIWARNPLGGRSSAGFNGTGIPWSATQQDETIRRIEDWIIGTVPKESGDAASPSVGDSHLDVDIPLSTLLLRYHSARIQDAVSSTSSSQNNESARLDPGVIEDIERVMHVCQIVEKKGLKPDRRFHIALADFFDTCGDRTGAELVRKQMYLLSKADLPM</sequence>
<dbReference type="PANTHER" id="PTHR47447">
    <property type="entry name" value="OS03G0856100 PROTEIN"/>
    <property type="match status" value="1"/>
</dbReference>
<dbReference type="Gene3D" id="1.25.40.10">
    <property type="entry name" value="Tetratricopeptide repeat domain"/>
    <property type="match status" value="1"/>
</dbReference>
<evidence type="ECO:0000313" key="7">
    <source>
        <dbReference type="EMBL" id="KAJ2796394.1"/>
    </source>
</evidence>
<evidence type="ECO:0000256" key="2">
    <source>
        <dbReference type="ARBA" id="ARBA00022737"/>
    </source>
</evidence>
<dbReference type="PROSITE" id="PS51375">
    <property type="entry name" value="PPR"/>
    <property type="match status" value="1"/>
</dbReference>
<name>A0A9W8HXP8_9FUNG</name>
<comment type="caution">
    <text evidence="7">The sequence shown here is derived from an EMBL/GenBank/DDBJ whole genome shotgun (WGS) entry which is preliminary data.</text>
</comment>
<dbReference type="PANTHER" id="PTHR47447:SF17">
    <property type="entry name" value="OS12G0638900 PROTEIN"/>
    <property type="match status" value="1"/>
</dbReference>
<comment type="subunit">
    <text evidence="4">Binds to mitochondrial small subunit 15S rRNA.</text>
</comment>
<evidence type="ECO:0000256" key="4">
    <source>
        <dbReference type="ARBA" id="ARBA00044511"/>
    </source>
</evidence>
<dbReference type="InterPro" id="IPR011990">
    <property type="entry name" value="TPR-like_helical_dom_sf"/>
</dbReference>
<accession>A0A9W8HXP8</accession>
<evidence type="ECO:0000313" key="8">
    <source>
        <dbReference type="Proteomes" id="UP001140094"/>
    </source>
</evidence>
<feature type="region of interest" description="Disordered" evidence="6">
    <location>
        <begin position="32"/>
        <end position="70"/>
    </location>
</feature>
<evidence type="ECO:0000256" key="3">
    <source>
        <dbReference type="ARBA" id="ARBA00044493"/>
    </source>
</evidence>
<dbReference type="AlphaFoldDB" id="A0A9W8HXP8"/>
<keyword evidence="2" id="KW-0677">Repeat</keyword>
<dbReference type="EMBL" id="JANBUO010001913">
    <property type="protein sequence ID" value="KAJ2796394.1"/>
    <property type="molecule type" value="Genomic_DNA"/>
</dbReference>
<feature type="compositionally biased region" description="Acidic residues" evidence="6">
    <location>
        <begin position="38"/>
        <end position="49"/>
    </location>
</feature>
<dbReference type="InterPro" id="IPR002885">
    <property type="entry name" value="PPR_rpt"/>
</dbReference>
<comment type="similarity">
    <text evidence="1">Belongs to the CCM1 family.</text>
</comment>
<gene>
    <name evidence="7" type="ORF">H4R20_005546</name>
</gene>
<proteinExistence type="inferred from homology"/>
<evidence type="ECO:0008006" key="9">
    <source>
        <dbReference type="Google" id="ProtNLM"/>
    </source>
</evidence>